<evidence type="ECO:0000313" key="1">
    <source>
        <dbReference type="EMBL" id="MCA9379620.1"/>
    </source>
</evidence>
<comment type="caution">
    <text evidence="1">The sequence shown here is derived from an EMBL/GenBank/DDBJ whole genome shotgun (WGS) entry which is preliminary data.</text>
</comment>
<dbReference type="AlphaFoldDB" id="A0A955I6E9"/>
<proteinExistence type="predicted"/>
<dbReference type="PANTHER" id="PTHR10151">
    <property type="entry name" value="ECTONUCLEOTIDE PYROPHOSPHATASE/PHOSPHODIESTERASE"/>
    <property type="match status" value="1"/>
</dbReference>
<organism evidence="1 2">
    <name type="scientific">Candidatus Dojkabacteria bacterium</name>
    <dbReference type="NCBI Taxonomy" id="2099670"/>
    <lineage>
        <taxon>Bacteria</taxon>
        <taxon>Candidatus Dojkabacteria</taxon>
    </lineage>
</organism>
<reference evidence="1" key="2">
    <citation type="journal article" date="2021" name="Microbiome">
        <title>Successional dynamics and alternative stable states in a saline activated sludge microbial community over 9 years.</title>
        <authorList>
            <person name="Wang Y."/>
            <person name="Ye J."/>
            <person name="Ju F."/>
            <person name="Liu L."/>
            <person name="Boyd J.A."/>
            <person name="Deng Y."/>
            <person name="Parks D.H."/>
            <person name="Jiang X."/>
            <person name="Yin X."/>
            <person name="Woodcroft B.J."/>
            <person name="Tyson G.W."/>
            <person name="Hugenholtz P."/>
            <person name="Polz M.F."/>
            <person name="Zhang T."/>
        </authorList>
    </citation>
    <scope>NUCLEOTIDE SEQUENCE</scope>
    <source>
        <strain evidence="1">HKST-UBA15</strain>
    </source>
</reference>
<dbReference type="Proteomes" id="UP000745577">
    <property type="component" value="Unassembled WGS sequence"/>
</dbReference>
<sequence length="419" mass="47921">MVNQSSIKAVNSSLLEEGYRKPLYDSYCFGNIPSTVEKILTSQSKQITLPYDTLPNDLAKYKNIVVILVDAMGWNLIKKKINTHPVLKEINKNGIISKLTAIFPSTTANCVTCMNTGLTSLNSGVIGWSYFVPELDALVRPLPYIYIEPFQNKGKLKSDDFDFILNKGNFYERLHEYDIDSHLVILDKYAKSTYNQKISDIRNMFGFENLNDGLKYVRNSIQKSDKKNYFYVYFDDIDKNSHVYGPHSNEISKLTDETLDDIYENLIKNKSEDTLIMITADHGHAEFDMTKTIMLNKEIPELEDWVRTNKEGIKLVSDGSIRHYYLYLKKNFIDIAKTKISDLLGDRAMVLTQSEAVSKGIFGKSKPNRKFQEHHGDLIIITDPETTVFWKHPLLPLHNNKGTHGGMSPDEIEIPLLVV</sequence>
<accession>A0A955I6E9</accession>
<dbReference type="Pfam" id="PF01663">
    <property type="entry name" value="Phosphodiest"/>
    <property type="match status" value="2"/>
</dbReference>
<dbReference type="EMBL" id="JAGQLL010000006">
    <property type="protein sequence ID" value="MCA9379620.1"/>
    <property type="molecule type" value="Genomic_DNA"/>
</dbReference>
<protein>
    <submittedName>
        <fullName evidence="1">Alkaline phosphatase family protein</fullName>
    </submittedName>
</protein>
<dbReference type="SUPFAM" id="SSF53649">
    <property type="entry name" value="Alkaline phosphatase-like"/>
    <property type="match status" value="1"/>
</dbReference>
<dbReference type="InterPro" id="IPR002591">
    <property type="entry name" value="Phosphodiest/P_Trfase"/>
</dbReference>
<gene>
    <name evidence="1" type="ORF">KC675_00390</name>
</gene>
<dbReference type="PANTHER" id="PTHR10151:SF120">
    <property type="entry name" value="BIS(5'-ADENOSYL)-TRIPHOSPHATASE"/>
    <property type="match status" value="1"/>
</dbReference>
<dbReference type="GO" id="GO:0016787">
    <property type="term" value="F:hydrolase activity"/>
    <property type="evidence" value="ECO:0007669"/>
    <property type="project" value="UniProtKB-ARBA"/>
</dbReference>
<dbReference type="InterPro" id="IPR017850">
    <property type="entry name" value="Alkaline_phosphatase_core_sf"/>
</dbReference>
<name>A0A955I6E9_9BACT</name>
<dbReference type="Gene3D" id="3.40.720.10">
    <property type="entry name" value="Alkaline Phosphatase, subunit A"/>
    <property type="match status" value="1"/>
</dbReference>
<evidence type="ECO:0000313" key="2">
    <source>
        <dbReference type="Proteomes" id="UP000745577"/>
    </source>
</evidence>
<reference evidence="1" key="1">
    <citation type="submission" date="2020-04" db="EMBL/GenBank/DDBJ databases">
        <authorList>
            <person name="Zhang T."/>
        </authorList>
    </citation>
    <scope>NUCLEOTIDE SEQUENCE</scope>
    <source>
        <strain evidence="1">HKST-UBA15</strain>
    </source>
</reference>